<organism evidence="1">
    <name type="scientific">Ophidiomyces ophidiicola</name>
    <dbReference type="NCBI Taxonomy" id="1387563"/>
    <lineage>
        <taxon>Eukaryota</taxon>
        <taxon>Fungi</taxon>
        <taxon>Dikarya</taxon>
        <taxon>Ascomycota</taxon>
        <taxon>Pezizomycotina</taxon>
        <taxon>Eurotiomycetes</taxon>
        <taxon>Eurotiomycetidae</taxon>
        <taxon>Onygenales</taxon>
        <taxon>Onygenaceae</taxon>
        <taxon>Ophidiomyces</taxon>
    </lineage>
</organism>
<feature type="non-terminal residue" evidence="1">
    <location>
        <position position="78"/>
    </location>
</feature>
<dbReference type="EMBL" id="JALBCA010000021">
    <property type="protein sequence ID" value="KAI2389926.1"/>
    <property type="molecule type" value="Genomic_DNA"/>
</dbReference>
<evidence type="ECO:0000313" key="1">
    <source>
        <dbReference type="EMBL" id="KAI2389926.1"/>
    </source>
</evidence>
<reference evidence="1" key="1">
    <citation type="journal article" date="2022" name="bioRxiv">
        <title>Population genetic analysis of Ophidiomyces ophidiicola, the causative agent of snake fungal disease, indicates recent introductions to the USA.</title>
        <authorList>
            <person name="Ladner J.T."/>
            <person name="Palmer J.M."/>
            <person name="Ettinger C.L."/>
            <person name="Stajich J.E."/>
            <person name="Farrell T.M."/>
            <person name="Glorioso B.M."/>
            <person name="Lawson B."/>
            <person name="Price S.J."/>
            <person name="Stengle A.G."/>
            <person name="Grear D.A."/>
            <person name="Lorch J.M."/>
        </authorList>
    </citation>
    <scope>NUCLEOTIDE SEQUENCE</scope>
    <source>
        <strain evidence="1">NWHC 24266-5</strain>
    </source>
</reference>
<proteinExistence type="predicted"/>
<name>A0ACB8V0Y2_9EURO</name>
<accession>A0ACB8V0Y2</accession>
<protein>
    <submittedName>
        <fullName evidence="1">Uncharacterized protein</fullName>
    </submittedName>
</protein>
<gene>
    <name evidence="1" type="ORF">LOY88_001945</name>
</gene>
<comment type="caution">
    <text evidence="1">The sequence shown here is derived from an EMBL/GenBank/DDBJ whole genome shotgun (WGS) entry which is preliminary data.</text>
</comment>
<sequence length="78" mass="8896">MVQVQILSDLHLEIPSAYEDYEIPIKAPYLALLGDIGNVCDNGLFAFIREQLYNFKIIFFLLGNHESYGLTWAQETGD</sequence>